<organism evidence="1 2">
    <name type="scientific">Caulobacter segnis</name>
    <dbReference type="NCBI Taxonomy" id="88688"/>
    <lineage>
        <taxon>Bacteria</taxon>
        <taxon>Pseudomonadati</taxon>
        <taxon>Pseudomonadota</taxon>
        <taxon>Alphaproteobacteria</taxon>
        <taxon>Caulobacterales</taxon>
        <taxon>Caulobacteraceae</taxon>
        <taxon>Caulobacter</taxon>
    </lineage>
</organism>
<protein>
    <submittedName>
        <fullName evidence="1">Uncharacterized protein</fullName>
    </submittedName>
</protein>
<gene>
    <name evidence="1" type="ORF">DI526_01560</name>
</gene>
<name>A0A2W5VBW1_9CAUL</name>
<dbReference type="Proteomes" id="UP000249393">
    <property type="component" value="Unassembled WGS sequence"/>
</dbReference>
<accession>A0A2W5VBW1</accession>
<dbReference type="EMBL" id="QFQZ01000002">
    <property type="protein sequence ID" value="PZR37230.1"/>
    <property type="molecule type" value="Genomic_DNA"/>
</dbReference>
<comment type="caution">
    <text evidence="1">The sequence shown here is derived from an EMBL/GenBank/DDBJ whole genome shotgun (WGS) entry which is preliminary data.</text>
</comment>
<evidence type="ECO:0000313" key="1">
    <source>
        <dbReference type="EMBL" id="PZR37230.1"/>
    </source>
</evidence>
<dbReference type="AlphaFoldDB" id="A0A2W5VBW1"/>
<proteinExistence type="predicted"/>
<dbReference type="RefSeq" id="WP_304273326.1">
    <property type="nucleotide sequence ID" value="NZ_QFQZ01000002.1"/>
</dbReference>
<reference evidence="1 2" key="1">
    <citation type="submission" date="2017-08" db="EMBL/GenBank/DDBJ databases">
        <title>Infants hospitalized years apart are colonized by the same room-sourced microbial strains.</title>
        <authorList>
            <person name="Brooks B."/>
            <person name="Olm M.R."/>
            <person name="Firek B.A."/>
            <person name="Baker R."/>
            <person name="Thomas B.C."/>
            <person name="Morowitz M.J."/>
            <person name="Banfield J.F."/>
        </authorList>
    </citation>
    <scope>NUCLEOTIDE SEQUENCE [LARGE SCALE GENOMIC DNA]</scope>
    <source>
        <strain evidence="1">S2_003_000_R2_4</strain>
    </source>
</reference>
<evidence type="ECO:0000313" key="2">
    <source>
        <dbReference type="Proteomes" id="UP000249393"/>
    </source>
</evidence>
<sequence>MPISDDKMTREAKLAEALRTNLRKRKAASRGVSGDFDPAIEAARAAPRPYNAVRKLLGISHRDGARVDLCVELSAPFPNPDGEGWAVAVRLAGDGGQFDTDFGKAAFGRDGLAATRKAIDLAQVALDLASTTHDLRWPEDERPYDLSAPI</sequence>